<protein>
    <submittedName>
        <fullName evidence="3">Uncharacterized protein</fullName>
    </submittedName>
</protein>
<feature type="compositionally biased region" description="Low complexity" evidence="1">
    <location>
        <begin position="76"/>
        <end position="85"/>
    </location>
</feature>
<evidence type="ECO:0000256" key="1">
    <source>
        <dbReference type="SAM" id="MobiDB-lite"/>
    </source>
</evidence>
<evidence type="ECO:0000313" key="3">
    <source>
        <dbReference type="WBParaSite" id="Pan_g18969.t1"/>
    </source>
</evidence>
<dbReference type="AlphaFoldDB" id="A0A7E4VCZ0"/>
<keyword evidence="2" id="KW-1185">Reference proteome</keyword>
<proteinExistence type="predicted"/>
<reference evidence="2" key="1">
    <citation type="journal article" date="2013" name="Genetics">
        <title>The draft genome and transcriptome of Panagrellus redivivus are shaped by the harsh demands of a free-living lifestyle.</title>
        <authorList>
            <person name="Srinivasan J."/>
            <person name="Dillman A.R."/>
            <person name="Macchietto M.G."/>
            <person name="Heikkinen L."/>
            <person name="Lakso M."/>
            <person name="Fracchia K.M."/>
            <person name="Antoshechkin I."/>
            <person name="Mortazavi A."/>
            <person name="Wong G."/>
            <person name="Sternberg P.W."/>
        </authorList>
    </citation>
    <scope>NUCLEOTIDE SEQUENCE [LARGE SCALE GENOMIC DNA]</scope>
    <source>
        <strain evidence="2">MT8872</strain>
    </source>
</reference>
<dbReference type="WBParaSite" id="Pan_g18969.t1">
    <property type="protein sequence ID" value="Pan_g18969.t1"/>
    <property type="gene ID" value="Pan_g18969"/>
</dbReference>
<sequence>MKIACLSKSTLISQHIRGTCPLIPGSRSTNSPKSRKTLPKLTPRPSMTTLIPLPDAPPHPMPSLMTRSTRPVLHATTVSNTTTTTMRRNSAKRTPPSTMAWPSTDPASVR</sequence>
<organism evidence="2 3">
    <name type="scientific">Panagrellus redivivus</name>
    <name type="common">Microworm</name>
    <dbReference type="NCBI Taxonomy" id="6233"/>
    <lineage>
        <taxon>Eukaryota</taxon>
        <taxon>Metazoa</taxon>
        <taxon>Ecdysozoa</taxon>
        <taxon>Nematoda</taxon>
        <taxon>Chromadorea</taxon>
        <taxon>Rhabditida</taxon>
        <taxon>Tylenchina</taxon>
        <taxon>Panagrolaimomorpha</taxon>
        <taxon>Panagrolaimoidea</taxon>
        <taxon>Panagrolaimidae</taxon>
        <taxon>Panagrellus</taxon>
    </lineage>
</organism>
<name>A0A7E4VCZ0_PANRE</name>
<reference evidence="3" key="2">
    <citation type="submission" date="2020-10" db="UniProtKB">
        <authorList>
            <consortium name="WormBaseParasite"/>
        </authorList>
    </citation>
    <scope>IDENTIFICATION</scope>
</reference>
<evidence type="ECO:0000313" key="2">
    <source>
        <dbReference type="Proteomes" id="UP000492821"/>
    </source>
</evidence>
<dbReference type="Proteomes" id="UP000492821">
    <property type="component" value="Unassembled WGS sequence"/>
</dbReference>
<accession>A0A7E4VCZ0</accession>
<feature type="region of interest" description="Disordered" evidence="1">
    <location>
        <begin position="22"/>
        <end position="110"/>
    </location>
</feature>